<dbReference type="Proteomes" id="UP000004358">
    <property type="component" value="Unassembled WGS sequence"/>
</dbReference>
<comment type="caution">
    <text evidence="1">The sequence shown here is derived from an EMBL/GenBank/DDBJ whole genome shotgun (WGS) entry which is preliminary data.</text>
</comment>
<gene>
    <name evidence="1" type="ORF">DSM3645_25582</name>
</gene>
<evidence type="ECO:0000313" key="2">
    <source>
        <dbReference type="Proteomes" id="UP000004358"/>
    </source>
</evidence>
<accession>A4A0I4</accession>
<dbReference type="HOGENOM" id="CLU_3414546_0_0_0"/>
<reference evidence="1 2" key="1">
    <citation type="submission" date="2006-02" db="EMBL/GenBank/DDBJ databases">
        <authorList>
            <person name="Amann R."/>
            <person name="Ferriera S."/>
            <person name="Johnson J."/>
            <person name="Kravitz S."/>
            <person name="Halpern A."/>
            <person name="Remington K."/>
            <person name="Beeson K."/>
            <person name="Tran B."/>
            <person name="Rogers Y.-H."/>
            <person name="Friedman R."/>
            <person name="Venter J.C."/>
        </authorList>
    </citation>
    <scope>NUCLEOTIDE SEQUENCE [LARGE SCALE GENOMIC DNA]</scope>
    <source>
        <strain evidence="1 2">DSM 3645</strain>
    </source>
</reference>
<dbReference type="EMBL" id="AANZ01000028">
    <property type="protein sequence ID" value="EAQ77804.1"/>
    <property type="molecule type" value="Genomic_DNA"/>
</dbReference>
<evidence type="ECO:0000313" key="1">
    <source>
        <dbReference type="EMBL" id="EAQ77804.1"/>
    </source>
</evidence>
<sequence>MEYGWPLQSELELPTAFHRLALPWRKI</sequence>
<dbReference type="AlphaFoldDB" id="A4A0I4"/>
<organism evidence="1 2">
    <name type="scientific">Blastopirellula marina DSM 3645</name>
    <dbReference type="NCBI Taxonomy" id="314230"/>
    <lineage>
        <taxon>Bacteria</taxon>
        <taxon>Pseudomonadati</taxon>
        <taxon>Planctomycetota</taxon>
        <taxon>Planctomycetia</taxon>
        <taxon>Pirellulales</taxon>
        <taxon>Pirellulaceae</taxon>
        <taxon>Blastopirellula</taxon>
    </lineage>
</organism>
<proteinExistence type="predicted"/>
<name>A4A0I4_9BACT</name>
<protein>
    <submittedName>
        <fullName evidence="1">Uncharacterized protein</fullName>
    </submittedName>
</protein>